<evidence type="ECO:0000313" key="2">
    <source>
        <dbReference type="EMBL" id="MDF0601145.1"/>
    </source>
</evidence>
<reference evidence="2" key="1">
    <citation type="submission" date="2023-03" db="EMBL/GenBank/DDBJ databases">
        <title>Multiphase analysis and comparison of six strains from genera Psychromarinibacter, Lutimaribacter, and Maritimibacter, including a novel species: Psychromarinibacter sediminicola sp. nov.</title>
        <authorList>
            <person name="Wang Y.-H."/>
            <person name="Ye M.-Q."/>
            <person name="Du Z.-J."/>
        </authorList>
    </citation>
    <scope>NUCLEOTIDE SEQUENCE</scope>
    <source>
        <strain evidence="2">C21-152</strain>
    </source>
</reference>
<dbReference type="InterPro" id="IPR050229">
    <property type="entry name" value="GlpE_sulfurtransferase"/>
</dbReference>
<sequence>MAGHDEDVVLIEVLSEEAFENFHLPEAINIPLSADDFDERVQQAAQKEDQVVVYCKDFECDASPRAAARLDELGYTDVLDYAAGKDDWRAAGFPVE</sequence>
<dbReference type="SMART" id="SM00450">
    <property type="entry name" value="RHOD"/>
    <property type="match status" value="1"/>
</dbReference>
<dbReference type="InterPro" id="IPR001763">
    <property type="entry name" value="Rhodanese-like_dom"/>
</dbReference>
<evidence type="ECO:0000313" key="3">
    <source>
        <dbReference type="Proteomes" id="UP001220964"/>
    </source>
</evidence>
<dbReference type="Pfam" id="PF00581">
    <property type="entry name" value="Rhodanese"/>
    <property type="match status" value="1"/>
</dbReference>
<proteinExistence type="predicted"/>
<organism evidence="2 3">
    <name type="scientific">Psychromarinibacter sediminicola</name>
    <dbReference type="NCBI Taxonomy" id="3033385"/>
    <lineage>
        <taxon>Bacteria</taxon>
        <taxon>Pseudomonadati</taxon>
        <taxon>Pseudomonadota</taxon>
        <taxon>Alphaproteobacteria</taxon>
        <taxon>Rhodobacterales</taxon>
        <taxon>Paracoccaceae</taxon>
        <taxon>Psychromarinibacter</taxon>
    </lineage>
</organism>
<protein>
    <submittedName>
        <fullName evidence="2">Rhodanese-like domain-containing protein</fullName>
    </submittedName>
</protein>
<dbReference type="PANTHER" id="PTHR43031:SF1">
    <property type="entry name" value="PYRIDINE NUCLEOTIDE-DISULPHIDE OXIDOREDUCTASE"/>
    <property type="match status" value="1"/>
</dbReference>
<dbReference type="AlphaFoldDB" id="A0AAE3T886"/>
<accession>A0AAE3T886</accession>
<dbReference type="RefSeq" id="WP_275567283.1">
    <property type="nucleotide sequence ID" value="NZ_JARGYC010000022.1"/>
</dbReference>
<dbReference type="EMBL" id="JARGYC010000022">
    <property type="protein sequence ID" value="MDF0601145.1"/>
    <property type="molecule type" value="Genomic_DNA"/>
</dbReference>
<name>A0AAE3T886_9RHOB</name>
<dbReference type="InterPro" id="IPR036873">
    <property type="entry name" value="Rhodanese-like_dom_sf"/>
</dbReference>
<comment type="caution">
    <text evidence="2">The sequence shown here is derived from an EMBL/GenBank/DDBJ whole genome shotgun (WGS) entry which is preliminary data.</text>
</comment>
<dbReference type="SUPFAM" id="SSF52821">
    <property type="entry name" value="Rhodanese/Cell cycle control phosphatase"/>
    <property type="match status" value="1"/>
</dbReference>
<dbReference type="Gene3D" id="3.40.250.10">
    <property type="entry name" value="Rhodanese-like domain"/>
    <property type="match status" value="1"/>
</dbReference>
<feature type="domain" description="Rhodanese" evidence="1">
    <location>
        <begin position="4"/>
        <end position="96"/>
    </location>
</feature>
<dbReference type="PROSITE" id="PS50206">
    <property type="entry name" value="RHODANESE_3"/>
    <property type="match status" value="1"/>
</dbReference>
<dbReference type="PANTHER" id="PTHR43031">
    <property type="entry name" value="FAD-DEPENDENT OXIDOREDUCTASE"/>
    <property type="match status" value="1"/>
</dbReference>
<keyword evidence="3" id="KW-1185">Reference proteome</keyword>
<dbReference type="CDD" id="cd00158">
    <property type="entry name" value="RHOD"/>
    <property type="match status" value="1"/>
</dbReference>
<gene>
    <name evidence="2" type="ORF">P1J78_10430</name>
</gene>
<dbReference type="Proteomes" id="UP001220964">
    <property type="component" value="Unassembled WGS sequence"/>
</dbReference>
<evidence type="ECO:0000259" key="1">
    <source>
        <dbReference type="PROSITE" id="PS50206"/>
    </source>
</evidence>